<dbReference type="InterPro" id="IPR027939">
    <property type="entry name" value="NMT1/THI5"/>
</dbReference>
<gene>
    <name evidence="3" type="ORF">GT003_31685</name>
</gene>
<proteinExistence type="predicted"/>
<feature type="region of interest" description="Disordered" evidence="1">
    <location>
        <begin position="16"/>
        <end position="54"/>
    </location>
</feature>
<keyword evidence="4" id="KW-1185">Reference proteome</keyword>
<dbReference type="AlphaFoldDB" id="A0A7X4YVY2"/>
<evidence type="ECO:0000313" key="4">
    <source>
        <dbReference type="Proteomes" id="UP000558113"/>
    </source>
</evidence>
<comment type="caution">
    <text evidence="3">The sequence shown here is derived from an EMBL/GenBank/DDBJ whole genome shotgun (WGS) entry which is preliminary data.</text>
</comment>
<name>A0A7X4YVY2_9BACL</name>
<accession>A0A7X4YVY2</accession>
<dbReference type="SUPFAM" id="SSF53850">
    <property type="entry name" value="Periplasmic binding protein-like II"/>
    <property type="match status" value="1"/>
</dbReference>
<feature type="compositionally biased region" description="Low complexity" evidence="1">
    <location>
        <begin position="21"/>
        <end position="52"/>
    </location>
</feature>
<evidence type="ECO:0000259" key="2">
    <source>
        <dbReference type="Pfam" id="PF09084"/>
    </source>
</evidence>
<dbReference type="EMBL" id="JAAAMU010000035">
    <property type="protein sequence ID" value="NBC73525.1"/>
    <property type="molecule type" value="Genomic_DNA"/>
</dbReference>
<dbReference type="PANTHER" id="PTHR31528">
    <property type="entry name" value="4-AMINO-5-HYDROXYMETHYL-2-METHYLPYRIMIDINE PHOSPHATE SYNTHASE THI11-RELATED"/>
    <property type="match status" value="1"/>
</dbReference>
<dbReference type="Proteomes" id="UP000558113">
    <property type="component" value="Unassembled WGS sequence"/>
</dbReference>
<dbReference type="PANTHER" id="PTHR31528:SF3">
    <property type="entry name" value="THIAMINE BIOSYNTHESIS PROTEIN HI_0357-RELATED"/>
    <property type="match status" value="1"/>
</dbReference>
<dbReference type="GO" id="GO:0009228">
    <property type="term" value="P:thiamine biosynthetic process"/>
    <property type="evidence" value="ECO:0007669"/>
    <property type="project" value="InterPro"/>
</dbReference>
<feature type="domain" description="SsuA/THI5-like" evidence="2">
    <location>
        <begin position="72"/>
        <end position="269"/>
    </location>
</feature>
<evidence type="ECO:0000313" key="3">
    <source>
        <dbReference type="EMBL" id="NBC73525.1"/>
    </source>
</evidence>
<dbReference type="OrthoDB" id="9815602at2"/>
<dbReference type="Gene3D" id="3.40.190.10">
    <property type="entry name" value="Periplasmic binding protein-like II"/>
    <property type="match status" value="2"/>
</dbReference>
<organism evidence="3 4">
    <name type="scientific">Paenibacillus sacheonensis</name>
    <dbReference type="NCBI Taxonomy" id="742054"/>
    <lineage>
        <taxon>Bacteria</taxon>
        <taxon>Bacillati</taxon>
        <taxon>Bacillota</taxon>
        <taxon>Bacilli</taxon>
        <taxon>Bacillales</taxon>
        <taxon>Paenibacillaceae</taxon>
        <taxon>Paenibacillus</taxon>
    </lineage>
</organism>
<reference evidence="3 4" key="1">
    <citation type="submission" date="2020-01" db="EMBL/GenBank/DDBJ databases">
        <title>Paenibacillus soybeanensis sp. nov. isolated from the nodules of soybean (Glycine max(L.) Merr).</title>
        <authorList>
            <person name="Wang H."/>
        </authorList>
    </citation>
    <scope>NUCLEOTIDE SEQUENCE [LARGE SCALE GENOMIC DNA]</scope>
    <source>
        <strain evidence="3 4">DSM 23054</strain>
    </source>
</reference>
<dbReference type="Pfam" id="PF09084">
    <property type="entry name" value="NMT1"/>
    <property type="match status" value="1"/>
</dbReference>
<evidence type="ECO:0000256" key="1">
    <source>
        <dbReference type="SAM" id="MobiDB-lite"/>
    </source>
</evidence>
<sequence>MLLILLSLAGCGTNAKNDPGSNAKPAANATTADPANTASAAADEPAAGTPASTNPADVTLIEGWYAKGEDGGYFAGLQQNYYRDAGVNMTITPGGPQISAMTLVASGKADFGISYADDILLARQQGIPVVGILAGFQYSPQVLIHHADDKIESFADIGNRTVYVTPGTLYWEYIKSKFKLTKAKPMAYTGQLVNFIKDKKSLNQGYITNEPYALANQGVDVSLLKVADSGYANYADVLFTTEDYLAKHPDVVKAVVQASQKGWSYYLDNYKTVNPLIKTYNPEATLDAMDYEAEHEKEFILTDETKANGIGAMTVDRWNQLQDQLIEIKGLKEKQDVTTAFTTEFLAKP</sequence>
<dbReference type="InterPro" id="IPR015168">
    <property type="entry name" value="SsuA/THI5"/>
</dbReference>
<protein>
    <submittedName>
        <fullName evidence="3">ABC transporter substrate-binding protein</fullName>
    </submittedName>
</protein>